<organism evidence="9 10">
    <name type="scientific">Natronomonas moolapensis (strain DSM 18674 / CECT 7526 / JCM 14361 / 8.8.11)</name>
    <dbReference type="NCBI Taxonomy" id="268739"/>
    <lineage>
        <taxon>Archaea</taxon>
        <taxon>Methanobacteriati</taxon>
        <taxon>Methanobacteriota</taxon>
        <taxon>Stenosarchaea group</taxon>
        <taxon>Halobacteria</taxon>
        <taxon>Halobacteriales</taxon>
        <taxon>Natronomonadaceae</taxon>
        <taxon>Natronomonas</taxon>
    </lineage>
</organism>
<evidence type="ECO:0000256" key="5">
    <source>
        <dbReference type="ARBA" id="ARBA00022989"/>
    </source>
</evidence>
<feature type="region of interest" description="Disordered" evidence="7">
    <location>
        <begin position="482"/>
        <end position="504"/>
    </location>
</feature>
<evidence type="ECO:0000256" key="4">
    <source>
        <dbReference type="ARBA" id="ARBA00022692"/>
    </source>
</evidence>
<dbReference type="KEGG" id="nmo:Nmlp_3888"/>
<evidence type="ECO:0000313" key="9">
    <source>
        <dbReference type="EMBL" id="CCQ38000.1"/>
    </source>
</evidence>
<evidence type="ECO:0000256" key="6">
    <source>
        <dbReference type="ARBA" id="ARBA00023136"/>
    </source>
</evidence>
<gene>
    <name evidence="9" type="ordered locus">Nmlp_3888</name>
</gene>
<dbReference type="STRING" id="268739.Nmlp_3888"/>
<feature type="transmembrane region" description="Helical" evidence="8">
    <location>
        <begin position="51"/>
        <end position="80"/>
    </location>
</feature>
<dbReference type="EMBL" id="HF582854">
    <property type="protein sequence ID" value="CCQ38000.1"/>
    <property type="molecule type" value="Genomic_DNA"/>
</dbReference>
<dbReference type="InterPro" id="IPR002528">
    <property type="entry name" value="MATE_fam"/>
</dbReference>
<proteinExistence type="predicted"/>
<evidence type="ECO:0000256" key="3">
    <source>
        <dbReference type="ARBA" id="ARBA00022475"/>
    </source>
</evidence>
<feature type="transmembrane region" description="Helical" evidence="8">
    <location>
        <begin position="138"/>
        <end position="158"/>
    </location>
</feature>
<dbReference type="OrthoDB" id="214119at2157"/>
<dbReference type="GO" id="GO:0005886">
    <property type="term" value="C:plasma membrane"/>
    <property type="evidence" value="ECO:0007669"/>
    <property type="project" value="UniProtKB-SubCell"/>
</dbReference>
<evidence type="ECO:0000256" key="8">
    <source>
        <dbReference type="SAM" id="Phobius"/>
    </source>
</evidence>
<dbReference type="GO" id="GO:0042910">
    <property type="term" value="F:xenobiotic transmembrane transporter activity"/>
    <property type="evidence" value="ECO:0007669"/>
    <property type="project" value="InterPro"/>
</dbReference>
<feature type="compositionally biased region" description="Acidic residues" evidence="7">
    <location>
        <begin position="492"/>
        <end position="504"/>
    </location>
</feature>
<feature type="transmembrane region" description="Helical" evidence="8">
    <location>
        <begin position="373"/>
        <end position="391"/>
    </location>
</feature>
<feature type="transmembrane region" description="Helical" evidence="8">
    <location>
        <begin position="212"/>
        <end position="233"/>
    </location>
</feature>
<keyword evidence="5 8" id="KW-1133">Transmembrane helix</keyword>
<dbReference type="PANTHER" id="PTHR43549">
    <property type="entry name" value="MULTIDRUG RESISTANCE PROTEIN YPNP-RELATED"/>
    <property type="match status" value="1"/>
</dbReference>
<keyword evidence="2" id="KW-0813">Transport</keyword>
<comment type="subcellular location">
    <subcellularLocation>
        <location evidence="1">Cell membrane</location>
        <topology evidence="1">Multi-pass membrane protein</topology>
    </subcellularLocation>
</comment>
<dbReference type="eggNOG" id="arCOG01731">
    <property type="taxonomic scope" value="Archaea"/>
</dbReference>
<accession>M1Y610</accession>
<evidence type="ECO:0000256" key="2">
    <source>
        <dbReference type="ARBA" id="ARBA00022448"/>
    </source>
</evidence>
<protein>
    <submittedName>
        <fullName evidence="9">MATE efflux family protein</fullName>
    </submittedName>
</protein>
<dbReference type="InterPro" id="IPR048279">
    <property type="entry name" value="MdtK-like"/>
</dbReference>
<keyword evidence="10" id="KW-1185">Reference proteome</keyword>
<name>M1Y610_NATM8</name>
<evidence type="ECO:0000256" key="7">
    <source>
        <dbReference type="SAM" id="MobiDB-lite"/>
    </source>
</evidence>
<feature type="transmembrane region" description="Helical" evidence="8">
    <location>
        <begin position="20"/>
        <end position="39"/>
    </location>
</feature>
<dbReference type="Pfam" id="PF01554">
    <property type="entry name" value="MatE"/>
    <property type="match status" value="2"/>
</dbReference>
<keyword evidence="6 8" id="KW-0472">Membrane</keyword>
<reference evidence="9 10" key="1">
    <citation type="journal article" date="2013" name="Genome Announc.">
        <title>Genome of the haloarchaeon Natronomonas moolapensis, a neutrophilic member of a previously haloalkaliphilic genus.</title>
        <authorList>
            <person name="Dyall-Smith M.L."/>
            <person name="Pfeiffer F."/>
            <person name="Oberwinkler T."/>
            <person name="Klee K."/>
            <person name="Rampp M."/>
            <person name="Palm P."/>
            <person name="Gross K."/>
            <person name="Schuster S.C."/>
            <person name="Oesterhelt D."/>
        </authorList>
    </citation>
    <scope>NUCLEOTIDE SEQUENCE [LARGE SCALE GENOMIC DNA]</scope>
    <source>
        <strain evidence="10">DSM 18674 / JCM 14361 / 8.8.11</strain>
    </source>
</reference>
<feature type="transmembrane region" description="Helical" evidence="8">
    <location>
        <begin position="100"/>
        <end position="118"/>
    </location>
</feature>
<dbReference type="HOGENOM" id="CLU_012893_5_3_2"/>
<feature type="transmembrane region" description="Helical" evidence="8">
    <location>
        <begin position="403"/>
        <end position="425"/>
    </location>
</feature>
<keyword evidence="4 8" id="KW-0812">Transmembrane</keyword>
<dbReference type="AlphaFoldDB" id="M1Y610"/>
<dbReference type="CDD" id="cd13142">
    <property type="entry name" value="MATE_like_12"/>
    <property type="match status" value="1"/>
</dbReference>
<dbReference type="PANTHER" id="PTHR43549:SF2">
    <property type="entry name" value="MULTIDRUG RESISTANCE PROTEIN NORM-RELATED"/>
    <property type="match status" value="1"/>
</dbReference>
<dbReference type="RefSeq" id="WP_015410727.1">
    <property type="nucleotide sequence ID" value="NC_020388.1"/>
</dbReference>
<dbReference type="GeneID" id="14652801"/>
<dbReference type="GO" id="GO:0015297">
    <property type="term" value="F:antiporter activity"/>
    <property type="evidence" value="ECO:0007669"/>
    <property type="project" value="InterPro"/>
</dbReference>
<keyword evidence="3" id="KW-1003">Cell membrane</keyword>
<feature type="transmembrane region" description="Helical" evidence="8">
    <location>
        <begin position="170"/>
        <end position="192"/>
    </location>
</feature>
<evidence type="ECO:0000313" key="10">
    <source>
        <dbReference type="Proteomes" id="UP000011867"/>
    </source>
</evidence>
<dbReference type="InterPro" id="IPR052031">
    <property type="entry name" value="Membrane_Transporter-Flippase"/>
</dbReference>
<dbReference type="PIRSF" id="PIRSF006603">
    <property type="entry name" value="DinF"/>
    <property type="match status" value="1"/>
</dbReference>
<feature type="transmembrane region" description="Helical" evidence="8">
    <location>
        <begin position="452"/>
        <end position="472"/>
    </location>
</feature>
<dbReference type="NCBIfam" id="TIGR00797">
    <property type="entry name" value="matE"/>
    <property type="match status" value="1"/>
</dbReference>
<sequence>MFKGPDELELTEGGIAKPLLYLSVPIVITNLLQTAYNLVDTVWLGQYSTTALAAISFAFPMVFLLISLGLGVSVAGSVLVAQNVGAGDERAAEYAASQTMLFAVVAAVGIGAVGYVFVDDLLRVFGAEPATLVAATAYMRVIALGLPLMFGFFVFISLMRGYGDTVTPMLVMFGTVVVNLALDPFLIFGWTVVADAPVVGTVSFPELGVVGAAYATIISRGLAMAVGLAIMFAGTRGVKIRLADMRPDAAYFRKTLDIGVPASIEGTGRAISVNAMLVVVGSFPTAVVAGYGIGVRIFSVIFLPAIAVSQGVETMAGQNIGAGKPDRAGQAAHFASKAMFLILGAAGGLIFLFPEPISAVFTNDPEVIGVGAAFLRYVALTFGCIGVIRAYTGAFRGAGQTLVAAAIAVVFLGGIRLPVAAALAYGVGPATLEVAGVTLAVPALLTAMGPPGVWWGFVVSNVAGAVIAYAWFRRGTWRDGDVRGPAGPSEGSEPDVDVDLDVDD</sequence>
<feature type="transmembrane region" description="Helical" evidence="8">
    <location>
        <begin position="334"/>
        <end position="353"/>
    </location>
</feature>
<evidence type="ECO:0000256" key="1">
    <source>
        <dbReference type="ARBA" id="ARBA00004651"/>
    </source>
</evidence>
<dbReference type="Proteomes" id="UP000011867">
    <property type="component" value="Chromosome"/>
</dbReference>